<proteinExistence type="predicted"/>
<protein>
    <submittedName>
        <fullName evidence="1">Uncharacterized protein</fullName>
    </submittedName>
</protein>
<keyword evidence="2" id="KW-1185">Reference proteome</keyword>
<sequence length="164" mass="17333">MTIGFFSLAACDYWIGDAAATMPDQGSWQVLPMRAFLTNRDVRVEGMQLCTLARCGYDAALERFTATGEEAAALERALAQPRQLAAAIARPARPGSKTPPPQVVAENFGNGAWSGVHLAMTGGAKSRHVEGYAVSRRGPAGTTFIVLIAADAAVSKRLIIAATR</sequence>
<dbReference type="EMBL" id="JAUSVK010000001">
    <property type="protein sequence ID" value="MDQ0394026.1"/>
    <property type="molecule type" value="Genomic_DNA"/>
</dbReference>
<dbReference type="RefSeq" id="WP_307430319.1">
    <property type="nucleotide sequence ID" value="NZ_JAUSVK010000001.1"/>
</dbReference>
<name>A0ABU0FHP3_9HYPH</name>
<evidence type="ECO:0000313" key="2">
    <source>
        <dbReference type="Proteomes" id="UP001237448"/>
    </source>
</evidence>
<gene>
    <name evidence="1" type="ORF">J3R73_003818</name>
</gene>
<organism evidence="1 2">
    <name type="scientific">Labrys monachus</name>
    <dbReference type="NCBI Taxonomy" id="217067"/>
    <lineage>
        <taxon>Bacteria</taxon>
        <taxon>Pseudomonadati</taxon>
        <taxon>Pseudomonadota</taxon>
        <taxon>Alphaproteobacteria</taxon>
        <taxon>Hyphomicrobiales</taxon>
        <taxon>Xanthobacteraceae</taxon>
        <taxon>Labrys</taxon>
    </lineage>
</organism>
<evidence type="ECO:0000313" key="1">
    <source>
        <dbReference type="EMBL" id="MDQ0394026.1"/>
    </source>
</evidence>
<dbReference type="Proteomes" id="UP001237448">
    <property type="component" value="Unassembled WGS sequence"/>
</dbReference>
<comment type="caution">
    <text evidence="1">The sequence shown here is derived from an EMBL/GenBank/DDBJ whole genome shotgun (WGS) entry which is preliminary data.</text>
</comment>
<reference evidence="1 2" key="1">
    <citation type="submission" date="2023-07" db="EMBL/GenBank/DDBJ databases">
        <title>Genomic Encyclopedia of Type Strains, Phase IV (KMG-IV): sequencing the most valuable type-strain genomes for metagenomic binning, comparative biology and taxonomic classification.</title>
        <authorList>
            <person name="Goeker M."/>
        </authorList>
    </citation>
    <scope>NUCLEOTIDE SEQUENCE [LARGE SCALE GENOMIC DNA]</scope>
    <source>
        <strain evidence="1 2">DSM 5896</strain>
    </source>
</reference>
<accession>A0ABU0FHP3</accession>